<evidence type="ECO:0000313" key="2">
    <source>
        <dbReference type="Proteomes" id="UP000823635"/>
    </source>
</evidence>
<name>A0A9D9DNT3_9BACT</name>
<accession>A0A9D9DNT3</accession>
<evidence type="ECO:0000313" key="1">
    <source>
        <dbReference type="EMBL" id="MBO8428459.1"/>
    </source>
</evidence>
<dbReference type="Proteomes" id="UP000823635">
    <property type="component" value="Unassembled WGS sequence"/>
</dbReference>
<dbReference type="AlphaFoldDB" id="A0A9D9DNT3"/>
<reference evidence="1" key="2">
    <citation type="journal article" date="2021" name="PeerJ">
        <title>Extensive microbial diversity within the chicken gut microbiome revealed by metagenomics and culture.</title>
        <authorList>
            <person name="Gilroy R."/>
            <person name="Ravi A."/>
            <person name="Getino M."/>
            <person name="Pursley I."/>
            <person name="Horton D.L."/>
            <person name="Alikhan N.F."/>
            <person name="Baker D."/>
            <person name="Gharbi K."/>
            <person name="Hall N."/>
            <person name="Watson M."/>
            <person name="Adriaenssens E.M."/>
            <person name="Foster-Nyarko E."/>
            <person name="Jarju S."/>
            <person name="Secka A."/>
            <person name="Antonio M."/>
            <person name="Oren A."/>
            <person name="Chaudhuri R.R."/>
            <person name="La Ragione R."/>
            <person name="Hildebrand F."/>
            <person name="Pallen M.J."/>
        </authorList>
    </citation>
    <scope>NUCLEOTIDE SEQUENCE</scope>
    <source>
        <strain evidence="1">15467</strain>
    </source>
</reference>
<reference evidence="1" key="1">
    <citation type="submission" date="2020-10" db="EMBL/GenBank/DDBJ databases">
        <authorList>
            <person name="Gilroy R."/>
        </authorList>
    </citation>
    <scope>NUCLEOTIDE SEQUENCE</scope>
    <source>
        <strain evidence="1">15467</strain>
    </source>
</reference>
<dbReference type="EMBL" id="JADINB010000018">
    <property type="protein sequence ID" value="MBO8428459.1"/>
    <property type="molecule type" value="Genomic_DNA"/>
</dbReference>
<comment type="caution">
    <text evidence="1">The sequence shown here is derived from an EMBL/GenBank/DDBJ whole genome shotgun (WGS) entry which is preliminary data.</text>
</comment>
<gene>
    <name evidence="1" type="ORF">IAC68_00795</name>
</gene>
<organism evidence="1 2">
    <name type="scientific">Candidatus Egerieousia excrementavium</name>
    <dbReference type="NCBI Taxonomy" id="2840778"/>
    <lineage>
        <taxon>Bacteria</taxon>
        <taxon>Pseudomonadati</taxon>
        <taxon>Bacteroidota</taxon>
        <taxon>Bacteroidia</taxon>
        <taxon>Bacteroidales</taxon>
        <taxon>Candidatus Egerieousia</taxon>
    </lineage>
</organism>
<protein>
    <submittedName>
        <fullName evidence="1">Uncharacterized protein</fullName>
    </submittedName>
</protein>
<sequence>MQYETADYIYSSDRYVDNFNLTEVTKDDIEEFRWPENLDMDTLLYGEPPRNPGCYLFLWGQDWTPYSLVMANSKSRIWQEDDAGILGIPLWPNDYGYNFHDRYLRWEYPGPECKGSILKKYWYVFSHDDKDELIKEKTVSGMWIAVNFKPYRYCASHPLSRLVFDSVSEELDRYYKDVITFEQMQQQPFTDLTELWDRFEVYSNIEGGEGIFGAAYRVKALWGIDEDYYNYYVESLKEL</sequence>
<proteinExistence type="predicted"/>